<keyword evidence="2" id="KW-0732">Signal</keyword>
<gene>
    <name evidence="3" type="ORF">H8S61_14030</name>
</gene>
<reference evidence="3 4" key="1">
    <citation type="submission" date="2020-08" db="EMBL/GenBank/DDBJ databases">
        <title>Genome public.</title>
        <authorList>
            <person name="Liu C."/>
            <person name="Sun Q."/>
        </authorList>
    </citation>
    <scope>NUCLEOTIDE SEQUENCE [LARGE SCALE GENOMIC DNA]</scope>
    <source>
        <strain evidence="3 4">NSJ-70</strain>
    </source>
</reference>
<keyword evidence="1" id="KW-1133">Transmembrane helix</keyword>
<feature type="transmembrane region" description="Helical" evidence="1">
    <location>
        <begin position="96"/>
        <end position="114"/>
    </location>
</feature>
<evidence type="ECO:0000313" key="3">
    <source>
        <dbReference type="EMBL" id="MBC5585308.1"/>
    </source>
</evidence>
<dbReference type="Proteomes" id="UP000622448">
    <property type="component" value="Unassembled WGS sequence"/>
</dbReference>
<evidence type="ECO:0000256" key="1">
    <source>
        <dbReference type="SAM" id="Phobius"/>
    </source>
</evidence>
<organism evidence="3 4">
    <name type="scientific">Eggerthella hominis</name>
    <dbReference type="NCBI Taxonomy" id="2763043"/>
    <lineage>
        <taxon>Bacteria</taxon>
        <taxon>Bacillati</taxon>
        <taxon>Actinomycetota</taxon>
        <taxon>Coriobacteriia</taxon>
        <taxon>Eggerthellales</taxon>
        <taxon>Eggerthellaceae</taxon>
        <taxon>Eggerthella</taxon>
    </lineage>
</organism>
<dbReference type="RefSeq" id="WP_186939411.1">
    <property type="nucleotide sequence ID" value="NZ_JACOOA010000007.1"/>
</dbReference>
<keyword evidence="1" id="KW-0472">Membrane</keyword>
<feature type="chain" id="PRO_5046422302" evidence="2">
    <location>
        <begin position="28"/>
        <end position="118"/>
    </location>
</feature>
<accession>A0ABR7BUN8</accession>
<dbReference type="EMBL" id="JACOOA010000007">
    <property type="protein sequence ID" value="MBC5585308.1"/>
    <property type="molecule type" value="Genomic_DNA"/>
</dbReference>
<comment type="caution">
    <text evidence="3">The sequence shown here is derived from an EMBL/GenBank/DDBJ whole genome shotgun (WGS) entry which is preliminary data.</text>
</comment>
<keyword evidence="4" id="KW-1185">Reference proteome</keyword>
<evidence type="ECO:0000313" key="4">
    <source>
        <dbReference type="Proteomes" id="UP000622448"/>
    </source>
</evidence>
<sequence length="118" mass="12354">MRKICMMALAFLLVGGAVFLAGSMADASVGLPRAVTSDAPCPATSCASGLCHGFDDVPDPDGVHEMACPEASCASVECHAWATLTTRYYRPSDASMNLWLVLPVGLVVGLVLLVKRVK</sequence>
<protein>
    <submittedName>
        <fullName evidence="3">Uncharacterized protein</fullName>
    </submittedName>
</protein>
<evidence type="ECO:0000256" key="2">
    <source>
        <dbReference type="SAM" id="SignalP"/>
    </source>
</evidence>
<name>A0ABR7BUN8_9ACTN</name>
<keyword evidence="1" id="KW-0812">Transmembrane</keyword>
<proteinExistence type="predicted"/>
<feature type="signal peptide" evidence="2">
    <location>
        <begin position="1"/>
        <end position="27"/>
    </location>
</feature>